<keyword evidence="1" id="KW-0472">Membrane</keyword>
<accession>A0A6I5NFT0</accession>
<evidence type="ECO:0000256" key="1">
    <source>
        <dbReference type="SAM" id="Phobius"/>
    </source>
</evidence>
<feature type="transmembrane region" description="Helical" evidence="1">
    <location>
        <begin position="39"/>
        <end position="60"/>
    </location>
</feature>
<name>A0A6I5NFT0_9BIFI</name>
<dbReference type="EMBL" id="VYSG01000001">
    <property type="protein sequence ID" value="NEG69213.1"/>
    <property type="molecule type" value="Genomic_DNA"/>
</dbReference>
<dbReference type="Proteomes" id="UP000469292">
    <property type="component" value="Unassembled WGS sequence"/>
</dbReference>
<keyword evidence="1" id="KW-0812">Transmembrane</keyword>
<evidence type="ECO:0000313" key="2">
    <source>
        <dbReference type="EMBL" id="NEG69213.1"/>
    </source>
</evidence>
<gene>
    <name evidence="2" type="ORF">F6S87_00935</name>
</gene>
<comment type="caution">
    <text evidence="2">The sequence shown here is derived from an EMBL/GenBank/DDBJ whole genome shotgun (WGS) entry which is preliminary data.</text>
</comment>
<reference evidence="2 3" key="1">
    <citation type="submission" date="2019-09" db="EMBL/GenBank/DDBJ databases">
        <title>Phylogenetic characterization of a novel taxon of the genus Bifidobacterium: Bifidobacterium choloepi sp. nov.</title>
        <authorList>
            <person name="Modesto M."/>
            <person name="Satti M."/>
        </authorList>
    </citation>
    <scope>NUCLEOTIDE SEQUENCE [LARGE SCALE GENOMIC DNA]</scope>
    <source>
        <strain evidence="2 3">BRDM6</strain>
    </source>
</reference>
<sequence length="74" mass="7757">MALLAGYIAVLGKLSVDDADDELELATHLAADRRCFGTVLSVGVSATVLTFNCISSAILASGMPRVKDPDTLLY</sequence>
<organism evidence="2 3">
    <name type="scientific">Bifidobacterium choloepi</name>
    <dbReference type="NCBI Taxonomy" id="2614131"/>
    <lineage>
        <taxon>Bacteria</taxon>
        <taxon>Bacillati</taxon>
        <taxon>Actinomycetota</taxon>
        <taxon>Actinomycetes</taxon>
        <taxon>Bifidobacteriales</taxon>
        <taxon>Bifidobacteriaceae</taxon>
        <taxon>Bifidobacterium</taxon>
    </lineage>
</organism>
<protein>
    <submittedName>
        <fullName evidence="2">Uncharacterized protein</fullName>
    </submittedName>
</protein>
<proteinExistence type="predicted"/>
<dbReference type="AlphaFoldDB" id="A0A6I5NFT0"/>
<keyword evidence="3" id="KW-1185">Reference proteome</keyword>
<evidence type="ECO:0000313" key="3">
    <source>
        <dbReference type="Proteomes" id="UP000469292"/>
    </source>
</evidence>
<keyword evidence="1" id="KW-1133">Transmembrane helix</keyword>